<sequence>MRIATEVFLGVLITASAAFVGYMIGQLVMWGTADSIADEQKWLPPLVAVILMVPAALCSVLMVAAVVRRGAWLSGTQLTVRVLRRRTVDLATARSVALDMVPRPRKLAPPLPQLSVVGADGRTLRLRLASREGHPLPQEQLLGLATVLSTARYPGAAETVSWLRDAAAQAIPTVRRLSK</sequence>
<keyword evidence="1" id="KW-0472">Membrane</keyword>
<dbReference type="AlphaFoldDB" id="A0A7W7WQ68"/>
<evidence type="ECO:0008006" key="4">
    <source>
        <dbReference type="Google" id="ProtNLM"/>
    </source>
</evidence>
<evidence type="ECO:0000313" key="2">
    <source>
        <dbReference type="EMBL" id="MBB4959986.1"/>
    </source>
</evidence>
<name>A0A7W7WQ68_9ACTN</name>
<reference evidence="2 3" key="1">
    <citation type="submission" date="2020-08" db="EMBL/GenBank/DDBJ databases">
        <title>Sequencing the genomes of 1000 actinobacteria strains.</title>
        <authorList>
            <person name="Klenk H.-P."/>
        </authorList>
    </citation>
    <scope>NUCLEOTIDE SEQUENCE [LARGE SCALE GENOMIC DNA]</scope>
    <source>
        <strain evidence="2 3">DSM 45886</strain>
    </source>
</reference>
<organism evidence="2 3">
    <name type="scientific">Micromonospora polyrhachis</name>
    <dbReference type="NCBI Taxonomy" id="1282883"/>
    <lineage>
        <taxon>Bacteria</taxon>
        <taxon>Bacillati</taxon>
        <taxon>Actinomycetota</taxon>
        <taxon>Actinomycetes</taxon>
        <taxon>Micromonosporales</taxon>
        <taxon>Micromonosporaceae</taxon>
        <taxon>Micromonospora</taxon>
    </lineage>
</organism>
<dbReference type="EMBL" id="JACHJW010000001">
    <property type="protein sequence ID" value="MBB4959986.1"/>
    <property type="molecule type" value="Genomic_DNA"/>
</dbReference>
<accession>A0A7W7WQ68</accession>
<keyword evidence="3" id="KW-1185">Reference proteome</keyword>
<gene>
    <name evidence="2" type="ORF">FHR38_003719</name>
</gene>
<keyword evidence="1" id="KW-0812">Transmembrane</keyword>
<comment type="caution">
    <text evidence="2">The sequence shown here is derived from an EMBL/GenBank/DDBJ whole genome shotgun (WGS) entry which is preliminary data.</text>
</comment>
<keyword evidence="1" id="KW-1133">Transmembrane helix</keyword>
<feature type="transmembrane region" description="Helical" evidence="1">
    <location>
        <begin position="7"/>
        <end position="30"/>
    </location>
</feature>
<dbReference type="RefSeq" id="WP_184535820.1">
    <property type="nucleotide sequence ID" value="NZ_JACHJW010000001.1"/>
</dbReference>
<dbReference type="Proteomes" id="UP000578819">
    <property type="component" value="Unassembled WGS sequence"/>
</dbReference>
<feature type="transmembrane region" description="Helical" evidence="1">
    <location>
        <begin position="42"/>
        <end position="67"/>
    </location>
</feature>
<proteinExistence type="predicted"/>
<evidence type="ECO:0000313" key="3">
    <source>
        <dbReference type="Proteomes" id="UP000578819"/>
    </source>
</evidence>
<protein>
    <recommendedName>
        <fullName evidence="4">PH domain-containing protein</fullName>
    </recommendedName>
</protein>
<evidence type="ECO:0000256" key="1">
    <source>
        <dbReference type="SAM" id="Phobius"/>
    </source>
</evidence>